<sequence>MAACVDADGLLEPTLQNVLDQQTLKWIFVGGKGGVGKTTCSCSLAVQLAAVRESVLIISTDPAHNLSDAFRQKFSKAPSLVSGFTNLYAMEVDPNPDLSEVEGLGLEDGGGSFLADISTSIPGIDEAMSFAEVMKQVQSMDYSCIVFDTAPTGHTLRLLQFPSTLEKGLNKLMSLKESFGGMVSQVSRMLGPQVPGGEDVVDSLLGKVDQLKRVVEEVNAQFKNDELTTFVCVCIPEFLSLYETERLIQELAKFEIDSRNIVINQVIFPEEVGTSRLLAARVHMQQKYLDQFYDLYEDFHIVKMPLLEEEVRGPEALQAFSENLVRPYHPPPHPASGGSNSLLEELQRQVAQQVQRIAELEAQLAAAKR</sequence>
<evidence type="ECO:0000256" key="3">
    <source>
        <dbReference type="ARBA" id="ARBA00022490"/>
    </source>
</evidence>
<dbReference type="Pfam" id="PF02374">
    <property type="entry name" value="ArsA_ATPase"/>
    <property type="match status" value="1"/>
</dbReference>
<evidence type="ECO:0000313" key="11">
    <source>
        <dbReference type="Proteomes" id="UP000239649"/>
    </source>
</evidence>
<keyword evidence="7 8" id="KW-0067">ATP-binding</keyword>
<keyword evidence="5 8" id="KW-0378">Hydrolase</keyword>
<dbReference type="GO" id="GO:0043529">
    <property type="term" value="C:GET complex"/>
    <property type="evidence" value="ECO:0007669"/>
    <property type="project" value="TreeGrafter"/>
</dbReference>
<dbReference type="Proteomes" id="UP000239649">
    <property type="component" value="Unassembled WGS sequence"/>
</dbReference>
<dbReference type="InterPro" id="IPR016300">
    <property type="entry name" value="ATPase_ArsA/GET3"/>
</dbReference>
<dbReference type="SUPFAM" id="SSF52540">
    <property type="entry name" value="P-loop containing nucleoside triphosphate hydrolases"/>
    <property type="match status" value="1"/>
</dbReference>
<keyword evidence="4 8" id="KW-0547">Nucleotide-binding</keyword>
<comment type="caution">
    <text evidence="10">The sequence shown here is derived from an EMBL/GenBank/DDBJ whole genome shotgun (WGS) entry which is preliminary data.</text>
</comment>
<name>A0A2P6VL45_9CHLO</name>
<evidence type="ECO:0000256" key="4">
    <source>
        <dbReference type="ARBA" id="ARBA00022741"/>
    </source>
</evidence>
<dbReference type="CDD" id="cd02035">
    <property type="entry name" value="ArsA"/>
    <property type="match status" value="1"/>
</dbReference>
<protein>
    <submittedName>
        <fullName evidence="10">Anion-transporting ATPase</fullName>
    </submittedName>
</protein>
<dbReference type="HAMAP" id="MF_03112">
    <property type="entry name" value="Asna1_Get3"/>
    <property type="match status" value="1"/>
</dbReference>
<dbReference type="FunFam" id="3.40.50.300:FF:000235">
    <property type="entry name" value="ATPase ASNA1"/>
    <property type="match status" value="1"/>
</dbReference>
<dbReference type="STRING" id="554055.A0A2P6VL45"/>
<evidence type="ECO:0000259" key="9">
    <source>
        <dbReference type="Pfam" id="PF02374"/>
    </source>
</evidence>
<evidence type="ECO:0000256" key="5">
    <source>
        <dbReference type="ARBA" id="ARBA00022801"/>
    </source>
</evidence>
<evidence type="ECO:0000256" key="2">
    <source>
        <dbReference type="ARBA" id="ARBA00022448"/>
    </source>
</evidence>
<evidence type="ECO:0000256" key="7">
    <source>
        <dbReference type="ARBA" id="ARBA00022840"/>
    </source>
</evidence>
<dbReference type="GO" id="GO:0016887">
    <property type="term" value="F:ATP hydrolysis activity"/>
    <property type="evidence" value="ECO:0007669"/>
    <property type="project" value="InterPro"/>
</dbReference>
<evidence type="ECO:0000313" key="10">
    <source>
        <dbReference type="EMBL" id="PSC74813.1"/>
    </source>
</evidence>
<dbReference type="PANTHER" id="PTHR10803">
    <property type="entry name" value="ARSENICAL PUMP-DRIVING ATPASE ARSENITE-TRANSLOCATING ATPASE"/>
    <property type="match status" value="1"/>
</dbReference>
<keyword evidence="6 8" id="KW-0256">Endoplasmic reticulum</keyword>
<feature type="domain" description="ArsA/GET3 Anion-transporting ATPase-like" evidence="9">
    <location>
        <begin position="25"/>
        <end position="325"/>
    </location>
</feature>
<comment type="caution">
    <text evidence="8">Lacks conserved residue(s) required for the propagation of feature annotation.</text>
</comment>
<comment type="subcellular location">
    <subcellularLocation>
        <location evidence="8">Cytoplasm</location>
    </subcellularLocation>
    <subcellularLocation>
        <location evidence="8">Endoplasmic reticulum</location>
    </subcellularLocation>
</comment>
<dbReference type="AlphaFoldDB" id="A0A2P6VL45"/>
<keyword evidence="2 8" id="KW-0813">Transport</keyword>
<dbReference type="InterPro" id="IPR027542">
    <property type="entry name" value="ATPase_ArsA/GET3_euk"/>
</dbReference>
<organism evidence="10 11">
    <name type="scientific">Micractinium conductrix</name>
    <dbReference type="NCBI Taxonomy" id="554055"/>
    <lineage>
        <taxon>Eukaryota</taxon>
        <taxon>Viridiplantae</taxon>
        <taxon>Chlorophyta</taxon>
        <taxon>core chlorophytes</taxon>
        <taxon>Trebouxiophyceae</taxon>
        <taxon>Chlorellales</taxon>
        <taxon>Chlorellaceae</taxon>
        <taxon>Chlorella clade</taxon>
        <taxon>Micractinium</taxon>
    </lineage>
</organism>
<comment type="function">
    <text evidence="8">ATPase required for the post-translational delivery of tail-anchored (TA) proteins to the endoplasmic reticulum. Recognizes and selectively binds the transmembrane domain of TA proteins in the cytosol. This complex then targets to the endoplasmic reticulum by membrane-bound receptors, where the tail-anchored protein is released for insertion. This process is regulated by ATP binding and hydrolysis. ATP binding drives the homodimer towards the closed dimer state, facilitating recognition of newly synthesized TA membrane proteins. ATP hydrolysis is required for insertion. Subsequently, the homodimer reverts towards the open dimer state, lowering its affinity for the membrane-bound receptor, and returning it to the cytosol to initiate a new round of targeting.</text>
</comment>
<dbReference type="NCBIfam" id="TIGR00345">
    <property type="entry name" value="GET3_arsA_TRC40"/>
    <property type="match status" value="1"/>
</dbReference>
<dbReference type="OrthoDB" id="1770at2759"/>
<evidence type="ECO:0000256" key="8">
    <source>
        <dbReference type="HAMAP-Rule" id="MF_03112"/>
    </source>
</evidence>
<dbReference type="InterPro" id="IPR025723">
    <property type="entry name" value="ArsA/GET3_ATPase-like"/>
</dbReference>
<dbReference type="InterPro" id="IPR027417">
    <property type="entry name" value="P-loop_NTPase"/>
</dbReference>
<dbReference type="PANTHER" id="PTHR10803:SF3">
    <property type="entry name" value="ATPASE GET3"/>
    <property type="match status" value="1"/>
</dbReference>
<proteinExistence type="inferred from homology"/>
<feature type="binding site" evidence="8">
    <location>
        <begin position="32"/>
        <end position="39"/>
    </location>
    <ligand>
        <name>ATP</name>
        <dbReference type="ChEBI" id="CHEBI:30616"/>
    </ligand>
</feature>
<keyword evidence="3 8" id="KW-0963">Cytoplasm</keyword>
<comment type="subunit">
    <text evidence="8">Homodimer.</text>
</comment>
<dbReference type="Gene3D" id="3.40.50.300">
    <property type="entry name" value="P-loop containing nucleotide triphosphate hydrolases"/>
    <property type="match status" value="1"/>
</dbReference>
<keyword evidence="11" id="KW-1185">Reference proteome</keyword>
<dbReference type="EMBL" id="LHPF02000003">
    <property type="protein sequence ID" value="PSC74813.1"/>
    <property type="molecule type" value="Genomic_DNA"/>
</dbReference>
<comment type="similarity">
    <text evidence="1 8">Belongs to the arsA ATPase family.</text>
</comment>
<evidence type="ECO:0000256" key="6">
    <source>
        <dbReference type="ARBA" id="ARBA00022824"/>
    </source>
</evidence>
<dbReference type="GO" id="GO:0071816">
    <property type="term" value="P:tail-anchored membrane protein insertion into ER membrane"/>
    <property type="evidence" value="ECO:0007669"/>
    <property type="project" value="TreeGrafter"/>
</dbReference>
<feature type="binding site" evidence="8">
    <location>
        <position position="264"/>
    </location>
    <ligand>
        <name>ATP</name>
        <dbReference type="ChEBI" id="CHEBI:30616"/>
    </ligand>
</feature>
<accession>A0A2P6VL45</accession>
<evidence type="ECO:0000256" key="1">
    <source>
        <dbReference type="ARBA" id="ARBA00011040"/>
    </source>
</evidence>
<feature type="active site" evidence="8">
    <location>
        <position position="61"/>
    </location>
</feature>
<feature type="binding site" evidence="8">
    <location>
        <position position="237"/>
    </location>
    <ligand>
        <name>ATP</name>
        <dbReference type="ChEBI" id="CHEBI:30616"/>
    </ligand>
</feature>
<gene>
    <name evidence="10" type="ORF">C2E20_2000</name>
</gene>
<dbReference type="GO" id="GO:0005524">
    <property type="term" value="F:ATP binding"/>
    <property type="evidence" value="ECO:0007669"/>
    <property type="project" value="UniProtKB-UniRule"/>
</dbReference>
<reference evidence="10 11" key="1">
    <citation type="journal article" date="2018" name="Plant J.">
        <title>Genome sequences of Chlorella sorokiniana UTEX 1602 and Micractinium conductrix SAG 241.80: implications to maltose excretion by a green alga.</title>
        <authorList>
            <person name="Arriola M.B."/>
            <person name="Velmurugan N."/>
            <person name="Zhang Y."/>
            <person name="Plunkett M.H."/>
            <person name="Hondzo H."/>
            <person name="Barney B.M."/>
        </authorList>
    </citation>
    <scope>NUCLEOTIDE SEQUENCE [LARGE SCALE GENOMIC DNA]</scope>
    <source>
        <strain evidence="10 11">SAG 241.80</strain>
    </source>
</reference>